<dbReference type="Pfam" id="PF08327">
    <property type="entry name" value="AHSA1"/>
    <property type="match status" value="1"/>
</dbReference>
<evidence type="ECO:0000256" key="1">
    <source>
        <dbReference type="ARBA" id="ARBA00006817"/>
    </source>
</evidence>
<gene>
    <name evidence="3" type="ORF">JOF46_001131</name>
</gene>
<accession>A0ABS4WAI3</accession>
<dbReference type="InterPro" id="IPR023393">
    <property type="entry name" value="START-like_dom_sf"/>
</dbReference>
<feature type="domain" description="Activator of Hsp90 ATPase homologue 1/2-like C-terminal" evidence="2">
    <location>
        <begin position="38"/>
        <end position="138"/>
    </location>
</feature>
<dbReference type="Gene3D" id="3.30.530.20">
    <property type="match status" value="1"/>
</dbReference>
<proteinExistence type="inferred from homology"/>
<comment type="caution">
    <text evidence="3">The sequence shown here is derived from an EMBL/GenBank/DDBJ whole genome shotgun (WGS) entry which is preliminary data.</text>
</comment>
<dbReference type="RefSeq" id="WP_209906425.1">
    <property type="nucleotide sequence ID" value="NZ_BAAAMI010000019.1"/>
</dbReference>
<name>A0ABS4WAI3_9MICC</name>
<dbReference type="InterPro" id="IPR013538">
    <property type="entry name" value="ASHA1/2-like_C"/>
</dbReference>
<reference evidence="3 4" key="1">
    <citation type="submission" date="2021-03" db="EMBL/GenBank/DDBJ databases">
        <title>Sequencing the genomes of 1000 actinobacteria strains.</title>
        <authorList>
            <person name="Klenk H.-P."/>
        </authorList>
    </citation>
    <scope>NUCLEOTIDE SEQUENCE [LARGE SCALE GENOMIC DNA]</scope>
    <source>
        <strain evidence="3 4">DSM 15454</strain>
    </source>
</reference>
<dbReference type="SUPFAM" id="SSF55961">
    <property type="entry name" value="Bet v1-like"/>
    <property type="match status" value="1"/>
</dbReference>
<comment type="similarity">
    <text evidence="1">Belongs to the AHA1 family.</text>
</comment>
<protein>
    <submittedName>
        <fullName evidence="3">Uncharacterized protein YndB with AHSA1/START domain</fullName>
    </submittedName>
</protein>
<keyword evidence="4" id="KW-1185">Reference proteome</keyword>
<organism evidence="3 4">
    <name type="scientific">Paeniglutamicibacter psychrophenolicus</name>
    <dbReference type="NCBI Taxonomy" id="257454"/>
    <lineage>
        <taxon>Bacteria</taxon>
        <taxon>Bacillati</taxon>
        <taxon>Actinomycetota</taxon>
        <taxon>Actinomycetes</taxon>
        <taxon>Micrococcales</taxon>
        <taxon>Micrococcaceae</taxon>
        <taxon>Paeniglutamicibacter</taxon>
    </lineage>
</organism>
<sequence length="212" mass="22372">MIDIATQIGAIDRTVSRRTEVDGSEIVSVLARRTYKSDPADLWDALTNPERIPRWFLPVSGQFHEGGTFQLEGNAGGRILECAPPARLRVTFGGDDSLVELRLAAGEAGTTTLELEHTVPLAMAQSGAGALWVGPGWDGMFLALGLFVDGIVAEDPAAAALSPEALAFSERSVRAWGETVRESGTATPEQLEQALAISLAQFAPGAEDPAST</sequence>
<evidence type="ECO:0000259" key="2">
    <source>
        <dbReference type="Pfam" id="PF08327"/>
    </source>
</evidence>
<evidence type="ECO:0000313" key="4">
    <source>
        <dbReference type="Proteomes" id="UP000766570"/>
    </source>
</evidence>
<dbReference type="EMBL" id="JAGIOE010000001">
    <property type="protein sequence ID" value="MBP2373219.1"/>
    <property type="molecule type" value="Genomic_DNA"/>
</dbReference>
<dbReference type="Proteomes" id="UP000766570">
    <property type="component" value="Unassembled WGS sequence"/>
</dbReference>
<evidence type="ECO:0000313" key="3">
    <source>
        <dbReference type="EMBL" id="MBP2373219.1"/>
    </source>
</evidence>